<proteinExistence type="predicted"/>
<evidence type="ECO:0000313" key="2">
    <source>
        <dbReference type="Proteomes" id="UP000005365"/>
    </source>
</evidence>
<accession>C6M0U4</accession>
<evidence type="ECO:0000313" key="1">
    <source>
        <dbReference type="EMBL" id="EET46018.1"/>
    </source>
</evidence>
<reference evidence="1" key="1">
    <citation type="submission" date="2009-07" db="EMBL/GenBank/DDBJ databases">
        <authorList>
            <person name="Weinstock G."/>
            <person name="Sodergren E."/>
            <person name="Clifton S."/>
            <person name="Fulton L."/>
            <person name="Fulton B."/>
            <person name="Courtney L."/>
            <person name="Fronick C."/>
            <person name="Harrison M."/>
            <person name="Strong C."/>
            <person name="Farmer C."/>
            <person name="Delahaunty K."/>
            <person name="Markovic C."/>
            <person name="Hall O."/>
            <person name="Minx P."/>
            <person name="Tomlinson C."/>
            <person name="Mitreva M."/>
            <person name="Nelson J."/>
            <person name="Hou S."/>
            <person name="Wollam A."/>
            <person name="Pepin K.H."/>
            <person name="Johnson M."/>
            <person name="Bhonagiri V."/>
            <person name="Nash W.E."/>
            <person name="Warren W."/>
            <person name="Chinwalla A."/>
            <person name="Mardis E.R."/>
            <person name="Wilson R.K."/>
        </authorList>
    </citation>
    <scope>NUCLEOTIDE SEQUENCE [LARGE SCALE GENOMIC DNA]</scope>
    <source>
        <strain evidence="1">ATCC 29256</strain>
    </source>
</reference>
<protein>
    <submittedName>
        <fullName evidence="1">Uncharacterized protein</fullName>
    </submittedName>
</protein>
<sequence>MGSSENVFQTTFLILDGVTLSVFEHGYPHQFDFYSQLKTKWYNTQL</sequence>
<dbReference type="AlphaFoldDB" id="C6M0U4"/>
<name>C6M0U4_NEISI</name>
<dbReference type="EMBL" id="ACKO02000001">
    <property type="protein sequence ID" value="EET46018.1"/>
    <property type="molecule type" value="Genomic_DNA"/>
</dbReference>
<gene>
    <name evidence="1" type="ORF">NEISICOT_00119</name>
</gene>
<comment type="caution">
    <text evidence="1">The sequence shown here is derived from an EMBL/GenBank/DDBJ whole genome shotgun (WGS) entry which is preliminary data.</text>
</comment>
<keyword evidence="2" id="KW-1185">Reference proteome</keyword>
<dbReference type="Proteomes" id="UP000005365">
    <property type="component" value="Unassembled WGS sequence"/>
</dbReference>
<organism evidence="1 2">
    <name type="scientific">Neisseria sicca ATCC 29256</name>
    <dbReference type="NCBI Taxonomy" id="547045"/>
    <lineage>
        <taxon>Bacteria</taxon>
        <taxon>Pseudomonadati</taxon>
        <taxon>Pseudomonadota</taxon>
        <taxon>Betaproteobacteria</taxon>
        <taxon>Neisseriales</taxon>
        <taxon>Neisseriaceae</taxon>
        <taxon>Neisseria</taxon>
    </lineage>
</organism>